<evidence type="ECO:0000256" key="3">
    <source>
        <dbReference type="ARBA" id="ARBA00022679"/>
    </source>
</evidence>
<dbReference type="SUPFAM" id="SSF54001">
    <property type="entry name" value="Cysteine proteinases"/>
    <property type="match status" value="1"/>
</dbReference>
<organism evidence="7 8">
    <name type="scientific">Entomortierella parvispora</name>
    <dbReference type="NCBI Taxonomy" id="205924"/>
    <lineage>
        <taxon>Eukaryota</taxon>
        <taxon>Fungi</taxon>
        <taxon>Fungi incertae sedis</taxon>
        <taxon>Mucoromycota</taxon>
        <taxon>Mortierellomycotina</taxon>
        <taxon>Mortierellomycetes</taxon>
        <taxon>Mortierellales</taxon>
        <taxon>Mortierellaceae</taxon>
        <taxon>Entomortierella</taxon>
    </lineage>
</organism>
<feature type="compositionally biased region" description="Basic residues" evidence="5">
    <location>
        <begin position="64"/>
        <end position="73"/>
    </location>
</feature>
<evidence type="ECO:0000256" key="1">
    <source>
        <dbReference type="ARBA" id="ARBA00012468"/>
    </source>
</evidence>
<evidence type="ECO:0000256" key="4">
    <source>
        <dbReference type="ARBA" id="ARBA00022723"/>
    </source>
</evidence>
<keyword evidence="3" id="KW-0808">Transferase</keyword>
<dbReference type="GO" id="GO:0046872">
    <property type="term" value="F:metal ion binding"/>
    <property type="evidence" value="ECO:0007669"/>
    <property type="project" value="UniProtKB-KW"/>
</dbReference>
<evidence type="ECO:0000313" key="7">
    <source>
        <dbReference type="EMBL" id="GJJ76200.1"/>
    </source>
</evidence>
<gene>
    <name evidence="7" type="ORF">EMPS_08559</name>
</gene>
<dbReference type="AlphaFoldDB" id="A0A9P3HG92"/>
<dbReference type="FunFam" id="3.90.70.30:FF:000001">
    <property type="entry name" value="Glutathione gamma-glutamylcysteinyltransferase 1"/>
    <property type="match status" value="1"/>
</dbReference>
<dbReference type="PROSITE" id="PS51443">
    <property type="entry name" value="PCS"/>
    <property type="match status" value="1"/>
</dbReference>
<proteinExistence type="predicted"/>
<dbReference type="SUPFAM" id="SSF56112">
    <property type="entry name" value="Protein kinase-like (PK-like)"/>
    <property type="match status" value="1"/>
</dbReference>
<feature type="compositionally biased region" description="Low complexity" evidence="5">
    <location>
        <begin position="703"/>
        <end position="719"/>
    </location>
</feature>
<evidence type="ECO:0000256" key="2">
    <source>
        <dbReference type="ARBA" id="ARBA00022539"/>
    </source>
</evidence>
<accession>A0A9P3HG92</accession>
<dbReference type="GO" id="GO:0016756">
    <property type="term" value="F:glutathione gamma-glutamylcysteinyltransferase activity"/>
    <property type="evidence" value="ECO:0007669"/>
    <property type="project" value="UniProtKB-EC"/>
</dbReference>
<feature type="compositionally biased region" description="Low complexity" evidence="5">
    <location>
        <begin position="291"/>
        <end position="309"/>
    </location>
</feature>
<keyword evidence="8" id="KW-1185">Reference proteome</keyword>
<feature type="domain" description="Peptidase C83" evidence="6">
    <location>
        <begin position="456"/>
        <end position="674"/>
    </location>
</feature>
<dbReference type="PANTHER" id="PTHR33447">
    <property type="entry name" value="GLUTATHIONE GAMMA-GLUTAMYLCYSTEINYLTRANSFERASE"/>
    <property type="match status" value="1"/>
</dbReference>
<dbReference type="InterPro" id="IPR038765">
    <property type="entry name" value="Papain-like_cys_pep_sf"/>
</dbReference>
<reference evidence="7" key="2">
    <citation type="journal article" date="2022" name="Microbiol. Resour. Announc.">
        <title>Whole-Genome Sequence of Entomortierella parvispora E1425, a Mucoromycotan Fungus Associated with Burkholderiaceae-Related Endosymbiotic Bacteria.</title>
        <authorList>
            <person name="Herlambang A."/>
            <person name="Guo Y."/>
            <person name="Takashima Y."/>
            <person name="Narisawa K."/>
            <person name="Ohta H."/>
            <person name="Nishizawa T."/>
        </authorList>
    </citation>
    <scope>NUCLEOTIDE SEQUENCE</scope>
    <source>
        <strain evidence="7">E1425</strain>
    </source>
</reference>
<evidence type="ECO:0000256" key="5">
    <source>
        <dbReference type="SAM" id="MobiDB-lite"/>
    </source>
</evidence>
<sequence>MQAIPEDAFSNVLLLRPPSRENQFSVIATADFTRADDPSPSRVFIHQSPEHHKANDRQHDPSHLHQHSHHNHNHFPGPGLRQNFSTWHHIIKNASVTLSNPSGDPVQEDGGDQCWPDQQPSYLVPILGQVDFESQSRSSSSSSTLSGAIRIKPGSFASKNRTHAPALVMDYYPRGTLRQALDRGDFLKAPTTPTTSLLEKKERPSSDWRAKLVVLKDMAQALHFIQIKMLGQQHGRLSSDSIYLGEDGHAFLAWHPFKNRQSDFLSGQVEACRWFAPDILRTLADKLKSASTSASSSTHKESSTSSNTHASDKTMELDQDDMYSFGMLAWEMATDELPFGQIVDAIPSKLVGGARFKGTPPLSLLRLIHQWTDLDRMKRPSWCTIVSQLDSLDPDSLSHEIDMLGKGLSSTPVKTELLTAAHTPTSQPTAVPPPPKQQQQQADKDKSQVVDMMESVLDSTFYRRDLPSHLDSLTSMEGRRLFREMVVQGTAESFFPLCTAFNTQSDPAFCGVSSLSMVLNALSIDPRKQWKGVWRWYSDEQLDCCASLEIMRQKGITFNQFACLARCHAKVVVKRADKHTLEEFRKDVESVSQSDNIHMVLSFSRSALGQTGSGHFSPVGGFHKETDKALIMDTARFKYPPFFATIQQLWESLLPEDPETGLRRGYFLITTTEKQRLDAQRKRLESMKISSPSSLAASAASSASSSTLSLPSLADSSESSDSKLKELLEATIGEGDASECDCECTKTK</sequence>
<dbReference type="OrthoDB" id="448954at2759"/>
<protein>
    <recommendedName>
        <fullName evidence="1">glutathione gamma-glutamylcysteinyltransferase</fullName>
        <ecNumber evidence="1">2.3.2.15</ecNumber>
    </recommendedName>
</protein>
<name>A0A9P3HG92_9FUNG</name>
<dbReference type="InterPro" id="IPR038156">
    <property type="entry name" value="PCS_N_sf"/>
</dbReference>
<keyword evidence="4" id="KW-0479">Metal-binding</keyword>
<dbReference type="GO" id="GO:0046938">
    <property type="term" value="P:phytochelatin biosynthetic process"/>
    <property type="evidence" value="ECO:0007669"/>
    <property type="project" value="InterPro"/>
</dbReference>
<feature type="region of interest" description="Disordered" evidence="5">
    <location>
        <begin position="423"/>
        <end position="447"/>
    </location>
</feature>
<feature type="region of interest" description="Disordered" evidence="5">
    <location>
        <begin position="51"/>
        <end position="76"/>
    </location>
</feature>
<keyword evidence="2" id="KW-0104">Cadmium</keyword>
<dbReference type="InterPro" id="IPR011009">
    <property type="entry name" value="Kinase-like_dom_sf"/>
</dbReference>
<feature type="region of interest" description="Disordered" evidence="5">
    <location>
        <begin position="291"/>
        <end position="313"/>
    </location>
</feature>
<dbReference type="GO" id="GO:0010038">
    <property type="term" value="P:response to metal ion"/>
    <property type="evidence" value="ECO:0007669"/>
    <property type="project" value="InterPro"/>
</dbReference>
<dbReference type="Proteomes" id="UP000827284">
    <property type="component" value="Unassembled WGS sequence"/>
</dbReference>
<dbReference type="InterPro" id="IPR040409">
    <property type="entry name" value="PCS-like"/>
</dbReference>
<reference evidence="7" key="1">
    <citation type="submission" date="2021-11" db="EMBL/GenBank/DDBJ databases">
        <authorList>
            <person name="Herlambang A."/>
            <person name="Guo Y."/>
            <person name="Takashima Y."/>
            <person name="Nishizawa T."/>
        </authorList>
    </citation>
    <scope>NUCLEOTIDE SEQUENCE</scope>
    <source>
        <strain evidence="7">E1425</strain>
    </source>
</reference>
<dbReference type="EMBL" id="BQFW01000012">
    <property type="protein sequence ID" value="GJJ76200.1"/>
    <property type="molecule type" value="Genomic_DNA"/>
</dbReference>
<feature type="compositionally biased region" description="Basic and acidic residues" evidence="5">
    <location>
        <begin position="51"/>
        <end position="63"/>
    </location>
</feature>
<dbReference type="InterPro" id="IPR007719">
    <property type="entry name" value="PCS_N"/>
</dbReference>
<dbReference type="Gene3D" id="1.10.510.10">
    <property type="entry name" value="Transferase(Phosphotransferase) domain 1"/>
    <property type="match status" value="1"/>
</dbReference>
<feature type="region of interest" description="Disordered" evidence="5">
    <location>
        <begin position="703"/>
        <end position="728"/>
    </location>
</feature>
<dbReference type="Pfam" id="PF05023">
    <property type="entry name" value="Phytochelatin"/>
    <property type="match status" value="1"/>
</dbReference>
<dbReference type="EC" id="2.3.2.15" evidence="1"/>
<evidence type="ECO:0000259" key="6">
    <source>
        <dbReference type="PROSITE" id="PS51443"/>
    </source>
</evidence>
<evidence type="ECO:0000313" key="8">
    <source>
        <dbReference type="Proteomes" id="UP000827284"/>
    </source>
</evidence>
<dbReference type="Gene3D" id="3.90.70.30">
    <property type="entry name" value="Phytochelatin synthase, N-terminal domain"/>
    <property type="match status" value="1"/>
</dbReference>
<comment type="caution">
    <text evidence="7">The sequence shown here is derived from an EMBL/GenBank/DDBJ whole genome shotgun (WGS) entry which is preliminary data.</text>
</comment>